<evidence type="ECO:0000313" key="2">
    <source>
        <dbReference type="EMBL" id="RDI68005.1"/>
    </source>
</evidence>
<dbReference type="Proteomes" id="UP000254869">
    <property type="component" value="Unassembled WGS sequence"/>
</dbReference>
<feature type="compositionally biased region" description="Gly residues" evidence="1">
    <location>
        <begin position="29"/>
        <end position="40"/>
    </location>
</feature>
<dbReference type="EMBL" id="QQBC01000002">
    <property type="protein sequence ID" value="RDI68005.1"/>
    <property type="molecule type" value="Genomic_DNA"/>
</dbReference>
<proteinExistence type="predicted"/>
<evidence type="ECO:0000256" key="1">
    <source>
        <dbReference type="SAM" id="MobiDB-lite"/>
    </source>
</evidence>
<organism evidence="2 3">
    <name type="scientific">Nocardia pseudobrasiliensis</name>
    <dbReference type="NCBI Taxonomy" id="45979"/>
    <lineage>
        <taxon>Bacteria</taxon>
        <taxon>Bacillati</taxon>
        <taxon>Actinomycetota</taxon>
        <taxon>Actinomycetes</taxon>
        <taxon>Mycobacteriales</taxon>
        <taxon>Nocardiaceae</taxon>
        <taxon>Nocardia</taxon>
    </lineage>
</organism>
<dbReference type="AlphaFoldDB" id="A0A370IB92"/>
<name>A0A370IB92_9NOCA</name>
<protein>
    <submittedName>
        <fullName evidence="2">Uncharacterized protein</fullName>
    </submittedName>
</protein>
<gene>
    <name evidence="2" type="ORF">DFR76_102406</name>
</gene>
<comment type="caution">
    <text evidence="2">The sequence shown here is derived from an EMBL/GenBank/DDBJ whole genome shotgun (WGS) entry which is preliminary data.</text>
</comment>
<sequence>MTKVLRLQLQSDPELGDDAPMSTYSEAHCGGGGGGSDEAL</sequence>
<accession>A0A370IB92</accession>
<feature type="region of interest" description="Disordered" evidence="1">
    <location>
        <begin position="1"/>
        <end position="40"/>
    </location>
</feature>
<dbReference type="RefSeq" id="WP_255285409.1">
    <property type="nucleotide sequence ID" value="NZ_QQBC01000002.1"/>
</dbReference>
<evidence type="ECO:0000313" key="3">
    <source>
        <dbReference type="Proteomes" id="UP000254869"/>
    </source>
</evidence>
<keyword evidence="3" id="KW-1185">Reference proteome</keyword>
<dbReference type="STRING" id="1210086.GCA_001613105_00982"/>
<reference evidence="2 3" key="1">
    <citation type="submission" date="2018-07" db="EMBL/GenBank/DDBJ databases">
        <title>Genomic Encyclopedia of Type Strains, Phase IV (KMG-IV): sequencing the most valuable type-strain genomes for metagenomic binning, comparative biology and taxonomic classification.</title>
        <authorList>
            <person name="Goeker M."/>
        </authorList>
    </citation>
    <scope>NUCLEOTIDE SEQUENCE [LARGE SCALE GENOMIC DNA]</scope>
    <source>
        <strain evidence="2 3">DSM 44290</strain>
    </source>
</reference>